<feature type="compositionally biased region" description="Basic and acidic residues" evidence="1">
    <location>
        <begin position="460"/>
        <end position="469"/>
    </location>
</feature>
<evidence type="ECO:0000313" key="2">
    <source>
        <dbReference type="EMBL" id="JAT34490.1"/>
    </source>
</evidence>
<dbReference type="GO" id="GO:0015629">
    <property type="term" value="C:actin cytoskeleton"/>
    <property type="evidence" value="ECO:0007669"/>
    <property type="project" value="InterPro"/>
</dbReference>
<dbReference type="GO" id="GO:1904262">
    <property type="term" value="P:negative regulation of TORC1 signaling"/>
    <property type="evidence" value="ECO:0007669"/>
    <property type="project" value="TreeGrafter"/>
</dbReference>
<accession>A0A1B6MEX8</accession>
<dbReference type="GO" id="GO:0007015">
    <property type="term" value="P:actin filament organization"/>
    <property type="evidence" value="ECO:0007669"/>
    <property type="project" value="InterPro"/>
</dbReference>
<reference evidence="2" key="1">
    <citation type="submission" date="2015-11" db="EMBL/GenBank/DDBJ databases">
        <title>De novo transcriptome assembly of four potential Pierce s Disease insect vectors from Arizona vineyards.</title>
        <authorList>
            <person name="Tassone E.E."/>
        </authorList>
    </citation>
    <scope>NUCLEOTIDE SEQUENCE</scope>
</reference>
<feature type="compositionally biased region" description="Polar residues" evidence="1">
    <location>
        <begin position="507"/>
        <end position="521"/>
    </location>
</feature>
<gene>
    <name evidence="2" type="ORF">g.6196</name>
</gene>
<dbReference type="GO" id="GO:0051015">
    <property type="term" value="F:actin filament binding"/>
    <property type="evidence" value="ECO:0007669"/>
    <property type="project" value="TreeGrafter"/>
</dbReference>
<dbReference type="SUPFAM" id="SSF69318">
    <property type="entry name" value="Integrin alpha N-terminal domain"/>
    <property type="match status" value="1"/>
</dbReference>
<dbReference type="AlphaFoldDB" id="A0A1B6MEX8"/>
<feature type="region of interest" description="Disordered" evidence="1">
    <location>
        <begin position="502"/>
        <end position="525"/>
    </location>
</feature>
<name>A0A1B6MEX8_9HEMI</name>
<feature type="non-terminal residue" evidence="2">
    <location>
        <position position="1"/>
    </location>
</feature>
<evidence type="ECO:0000256" key="1">
    <source>
        <dbReference type="SAM" id="MobiDB-lite"/>
    </source>
</evidence>
<proteinExistence type="predicted"/>
<dbReference type="GO" id="GO:0030027">
    <property type="term" value="C:lamellipodium"/>
    <property type="evidence" value="ECO:0007669"/>
    <property type="project" value="TreeGrafter"/>
</dbReference>
<sequence>SEAHYVMLPTQGNIYSLAILNLSSGINKFIVASLKKKIFLLEYSETSEGALKPNVKEISFSYIPSGAEIIGVDAFNKSDTYDDFQIGLVTAKGNTDGSCETYLNIYSEQDIDNNNKLNIDNIAQNCSMVELSFIPYHLTHTYLLHHVDGSDSKEIVWLLSGSDYKIHLFIEDRQNHSYTETDVTELFPELTVLPSCGLWIDIRYSKNFTRRVSVVGCECGTVQLSLVDAETNTVIFNQFSILDGPITQVKLFSLTAEDIHLPGFLKSSGFEGESCSPDGLKNGSFIPDALKNRSCSPDALKNNLHLVACNALAPTVVFMNVEKQGFLERHELDESDHYDVNLSACVADIDFDGRHEILLGTYGKKVLMYSWSGQKWELTGQRNTANSVQSVHYIDVTNDGVNELIIQTPSGVHILQHQQGEVNKVFISRLKNDEGTEISSLIEVLVEDTSLVENFSVDMPKESSPDRVVTRLSPQTGGEVYKSPPTIVRDLTLETSVVSEPLPDTIEVQNPLSDSDISQKPMSEIEDYPCEEAFEQTEN</sequence>
<protein>
    <submittedName>
        <fullName evidence="2">Uncharacterized protein</fullName>
    </submittedName>
</protein>
<dbReference type="PANTHER" id="PTHR15435:SF2">
    <property type="entry name" value="KICSTOR COMPLEX PROTEIN KAPTIN"/>
    <property type="match status" value="1"/>
</dbReference>
<dbReference type="GO" id="GO:0034198">
    <property type="term" value="P:cellular response to amino acid starvation"/>
    <property type="evidence" value="ECO:0007669"/>
    <property type="project" value="TreeGrafter"/>
</dbReference>
<feature type="region of interest" description="Disordered" evidence="1">
    <location>
        <begin position="460"/>
        <end position="481"/>
    </location>
</feature>
<dbReference type="EMBL" id="GEBQ01005487">
    <property type="protein sequence ID" value="JAT34490.1"/>
    <property type="molecule type" value="Transcribed_RNA"/>
</dbReference>
<organism evidence="2">
    <name type="scientific">Graphocephala atropunctata</name>
    <dbReference type="NCBI Taxonomy" id="36148"/>
    <lineage>
        <taxon>Eukaryota</taxon>
        <taxon>Metazoa</taxon>
        <taxon>Ecdysozoa</taxon>
        <taxon>Arthropoda</taxon>
        <taxon>Hexapoda</taxon>
        <taxon>Insecta</taxon>
        <taxon>Pterygota</taxon>
        <taxon>Neoptera</taxon>
        <taxon>Paraneoptera</taxon>
        <taxon>Hemiptera</taxon>
        <taxon>Auchenorrhyncha</taxon>
        <taxon>Membracoidea</taxon>
        <taxon>Cicadellidae</taxon>
        <taxon>Cicadellinae</taxon>
        <taxon>Cicadellini</taxon>
        <taxon>Graphocephala</taxon>
    </lineage>
</organism>
<dbReference type="InterPro" id="IPR029982">
    <property type="entry name" value="Kptn"/>
</dbReference>
<dbReference type="PANTHER" id="PTHR15435">
    <property type="entry name" value="KICSTOR COMPLEX PROTEIN KAPTIN"/>
    <property type="match status" value="1"/>
</dbReference>
<dbReference type="InterPro" id="IPR028994">
    <property type="entry name" value="Integrin_alpha_N"/>
</dbReference>